<accession>A0A9X0D972</accession>
<proteinExistence type="predicted"/>
<evidence type="ECO:0000313" key="2">
    <source>
        <dbReference type="Proteomes" id="UP001163046"/>
    </source>
</evidence>
<sequence>MGTILAALHFNCNLNRESLKDAQGKTKLRVAYRKFKEGEGTVREARVKQDFGTSFGYFLV</sequence>
<comment type="caution">
    <text evidence="1">The sequence shown here is derived from an EMBL/GenBank/DDBJ whole genome shotgun (WGS) entry which is preliminary data.</text>
</comment>
<dbReference type="AlphaFoldDB" id="A0A9X0D972"/>
<gene>
    <name evidence="1" type="ORF">OS493_020198</name>
</gene>
<dbReference type="Proteomes" id="UP001163046">
    <property type="component" value="Unassembled WGS sequence"/>
</dbReference>
<name>A0A9X0D972_9CNID</name>
<reference evidence="1" key="1">
    <citation type="submission" date="2023-01" db="EMBL/GenBank/DDBJ databases">
        <title>Genome assembly of the deep-sea coral Lophelia pertusa.</title>
        <authorList>
            <person name="Herrera S."/>
            <person name="Cordes E."/>
        </authorList>
    </citation>
    <scope>NUCLEOTIDE SEQUENCE</scope>
    <source>
        <strain evidence="1">USNM1676648</strain>
        <tissue evidence="1">Polyp</tissue>
    </source>
</reference>
<dbReference type="OrthoDB" id="5987257at2759"/>
<organism evidence="1 2">
    <name type="scientific">Desmophyllum pertusum</name>
    <dbReference type="NCBI Taxonomy" id="174260"/>
    <lineage>
        <taxon>Eukaryota</taxon>
        <taxon>Metazoa</taxon>
        <taxon>Cnidaria</taxon>
        <taxon>Anthozoa</taxon>
        <taxon>Hexacorallia</taxon>
        <taxon>Scleractinia</taxon>
        <taxon>Caryophylliina</taxon>
        <taxon>Caryophylliidae</taxon>
        <taxon>Desmophyllum</taxon>
    </lineage>
</organism>
<evidence type="ECO:0000313" key="1">
    <source>
        <dbReference type="EMBL" id="KAJ7391166.1"/>
    </source>
</evidence>
<protein>
    <submittedName>
        <fullName evidence="1">Uncharacterized protein</fullName>
    </submittedName>
</protein>
<keyword evidence="2" id="KW-1185">Reference proteome</keyword>
<dbReference type="EMBL" id="MU825408">
    <property type="protein sequence ID" value="KAJ7391166.1"/>
    <property type="molecule type" value="Genomic_DNA"/>
</dbReference>